<dbReference type="PANTHER" id="PTHR43542">
    <property type="entry name" value="METHYLTRANSFERASE"/>
    <property type="match status" value="1"/>
</dbReference>
<dbReference type="InterPro" id="IPR029063">
    <property type="entry name" value="SAM-dependent_MTases_sf"/>
</dbReference>
<keyword evidence="1 3" id="KW-0489">Methyltransferase</keyword>
<dbReference type="Pfam" id="PF03602">
    <property type="entry name" value="Cons_hypoth95"/>
    <property type="match status" value="1"/>
</dbReference>
<dbReference type="PIRSF" id="PIRSF004553">
    <property type="entry name" value="CHP00095"/>
    <property type="match status" value="1"/>
</dbReference>
<dbReference type="SUPFAM" id="SSF53335">
    <property type="entry name" value="S-adenosyl-L-methionine-dependent methyltransferases"/>
    <property type="match status" value="1"/>
</dbReference>
<evidence type="ECO:0000313" key="4">
    <source>
        <dbReference type="Proteomes" id="UP000318542"/>
    </source>
</evidence>
<keyword evidence="4" id="KW-1185">Reference proteome</keyword>
<comment type="caution">
    <text evidence="3">The sequence shown here is derived from an EMBL/GenBank/DDBJ whole genome shotgun (WGS) entry which is preliminary data.</text>
</comment>
<dbReference type="EC" id="2.1.1.171" evidence="3"/>
<evidence type="ECO:0000256" key="2">
    <source>
        <dbReference type="ARBA" id="ARBA00022679"/>
    </source>
</evidence>
<evidence type="ECO:0000313" key="3">
    <source>
        <dbReference type="EMBL" id="TSE29510.1"/>
    </source>
</evidence>
<gene>
    <name evidence="3" type="primary">rsmD</name>
    <name evidence="3" type="ORF">Tther_01447</name>
</gene>
<dbReference type="CDD" id="cd02440">
    <property type="entry name" value="AdoMet_MTases"/>
    <property type="match status" value="1"/>
</dbReference>
<name>A0A554X0Z9_9BURK</name>
<reference evidence="3 4" key="1">
    <citation type="submission" date="2019-07" db="EMBL/GenBank/DDBJ databases">
        <title>Tepidimonas thermarum AA-1 draft genome.</title>
        <authorList>
            <person name="Da Costa M.S."/>
            <person name="Froufe H.J.C."/>
            <person name="Egas C."/>
            <person name="Albuquerque L."/>
        </authorList>
    </citation>
    <scope>NUCLEOTIDE SEQUENCE [LARGE SCALE GENOMIC DNA]</scope>
    <source>
        <strain evidence="3 4">AA-1</strain>
    </source>
</reference>
<dbReference type="InterPro" id="IPR004398">
    <property type="entry name" value="RNA_MeTrfase_RsmD"/>
</dbReference>
<evidence type="ECO:0000256" key="1">
    <source>
        <dbReference type="ARBA" id="ARBA00022603"/>
    </source>
</evidence>
<keyword evidence="2 3" id="KW-0808">Transferase</keyword>
<dbReference type="PANTHER" id="PTHR43542:SF1">
    <property type="entry name" value="METHYLTRANSFERASE"/>
    <property type="match status" value="1"/>
</dbReference>
<dbReference type="NCBIfam" id="TIGR00095">
    <property type="entry name" value="16S rRNA (guanine(966)-N(2))-methyltransferase RsmD"/>
    <property type="match status" value="1"/>
</dbReference>
<proteinExistence type="predicted"/>
<dbReference type="Gene3D" id="3.40.50.150">
    <property type="entry name" value="Vaccinia Virus protein VP39"/>
    <property type="match status" value="1"/>
</dbReference>
<organism evidence="3 4">
    <name type="scientific">Tepidimonas thermarum</name>
    <dbReference type="NCBI Taxonomy" id="335431"/>
    <lineage>
        <taxon>Bacteria</taxon>
        <taxon>Pseudomonadati</taxon>
        <taxon>Pseudomonadota</taxon>
        <taxon>Betaproteobacteria</taxon>
        <taxon>Burkholderiales</taxon>
        <taxon>Tepidimonas</taxon>
    </lineage>
</organism>
<protein>
    <submittedName>
        <fullName evidence="3">Ribosomal RNA small subunit methyltransferase D</fullName>
        <ecNumber evidence="3">2.1.1.171</ecNumber>
    </submittedName>
</protein>
<dbReference type="Proteomes" id="UP000318542">
    <property type="component" value="Unassembled WGS sequence"/>
</dbReference>
<dbReference type="AlphaFoldDB" id="A0A554X0Z9"/>
<dbReference type="EMBL" id="VJOL01000024">
    <property type="protein sequence ID" value="TSE29510.1"/>
    <property type="molecule type" value="Genomic_DNA"/>
</dbReference>
<accession>A0A554X0Z9</accession>
<dbReference type="GO" id="GO:0052913">
    <property type="term" value="F:16S rRNA (guanine(966)-N(2))-methyltransferase activity"/>
    <property type="evidence" value="ECO:0007669"/>
    <property type="project" value="UniProtKB-EC"/>
</dbReference>
<sequence>MTGHPSGRLAGEVRIIGGRWRRSRLPVGDVPGLRPTPDRVRETLFNWLGQDLSGCRCIDAFAGSGALGFEAASRGAAEVVLIERAAPLLRALHANAQRLGAQTVRIVAGDALHALAALPTGVWDGVFLDPPFDDARHGGERLYAAALGAAARLLRAGGWVYLEAPRAWSDADLQALGWRLHRHLRAGAVHAHLLQRADNAAP</sequence>